<proteinExistence type="predicted"/>
<reference evidence="1" key="1">
    <citation type="thesis" date="2021" institute="BYU ScholarsArchive" country="Provo, UT, USA">
        <title>Applications of and Algorithms for Genome Assembly and Genomic Analyses with an Emphasis on Marine Teleosts.</title>
        <authorList>
            <person name="Pickett B.D."/>
        </authorList>
    </citation>
    <scope>NUCLEOTIDE SEQUENCE</scope>
    <source>
        <strain evidence="1">HI-2016</strain>
    </source>
</reference>
<dbReference type="EMBL" id="JAFBMS010000769">
    <property type="protein sequence ID" value="KAG9330067.1"/>
    <property type="molecule type" value="Genomic_DNA"/>
</dbReference>
<accession>A0A8T2N0D9</accession>
<dbReference type="AlphaFoldDB" id="A0A8T2N0D9"/>
<gene>
    <name evidence="1" type="ORF">JZ751_027372</name>
</gene>
<keyword evidence="2" id="KW-1185">Reference proteome</keyword>
<evidence type="ECO:0000313" key="2">
    <source>
        <dbReference type="Proteomes" id="UP000824540"/>
    </source>
</evidence>
<dbReference type="Proteomes" id="UP000824540">
    <property type="component" value="Unassembled WGS sequence"/>
</dbReference>
<evidence type="ECO:0000313" key="1">
    <source>
        <dbReference type="EMBL" id="KAG9330067.1"/>
    </source>
</evidence>
<name>A0A8T2N0D9_9TELE</name>
<protein>
    <submittedName>
        <fullName evidence="1">Uncharacterized protein</fullName>
    </submittedName>
</protein>
<sequence>MSAFTEAEYDSSATHIVSVRQSRCPVCHLTPGFQGVNGNGKKSTSLVVPEWPARCFPRRRVPDPVTHPEPKGLEGIVLDGGDVQYL</sequence>
<organism evidence="1 2">
    <name type="scientific">Albula glossodonta</name>
    <name type="common">roundjaw bonefish</name>
    <dbReference type="NCBI Taxonomy" id="121402"/>
    <lineage>
        <taxon>Eukaryota</taxon>
        <taxon>Metazoa</taxon>
        <taxon>Chordata</taxon>
        <taxon>Craniata</taxon>
        <taxon>Vertebrata</taxon>
        <taxon>Euteleostomi</taxon>
        <taxon>Actinopterygii</taxon>
        <taxon>Neopterygii</taxon>
        <taxon>Teleostei</taxon>
        <taxon>Albuliformes</taxon>
        <taxon>Albulidae</taxon>
        <taxon>Albula</taxon>
    </lineage>
</organism>
<comment type="caution">
    <text evidence="1">The sequence shown here is derived from an EMBL/GenBank/DDBJ whole genome shotgun (WGS) entry which is preliminary data.</text>
</comment>